<feature type="binding site" evidence="11">
    <location>
        <begin position="34"/>
        <end position="41"/>
    </location>
    <ligand>
        <name>ATP</name>
        <dbReference type="ChEBI" id="CHEBI:30616"/>
    </ligand>
</feature>
<dbReference type="GO" id="GO:0004527">
    <property type="term" value="F:exonuclease activity"/>
    <property type="evidence" value="ECO:0007669"/>
    <property type="project" value="UniProtKB-KW"/>
</dbReference>
<keyword evidence="5 11" id="KW-0347">Helicase</keyword>
<dbReference type="InterPro" id="IPR014016">
    <property type="entry name" value="UvrD-like_ATP-bd"/>
</dbReference>
<dbReference type="Proteomes" id="UP000570010">
    <property type="component" value="Unassembled WGS sequence"/>
</dbReference>
<dbReference type="InterPro" id="IPR000212">
    <property type="entry name" value="DNA_helicase_UvrD/REP"/>
</dbReference>
<evidence type="ECO:0000256" key="10">
    <source>
        <dbReference type="ARBA" id="ARBA00023235"/>
    </source>
</evidence>
<accession>A0A6B3W0Q8</accession>
<dbReference type="InterPro" id="IPR027417">
    <property type="entry name" value="P-loop_NTPase"/>
</dbReference>
<dbReference type="Gene3D" id="6.10.250.2380">
    <property type="match status" value="1"/>
</dbReference>
<evidence type="ECO:0000313" key="15">
    <source>
        <dbReference type="Proteomes" id="UP000472971"/>
    </source>
</evidence>
<dbReference type="PANTHER" id="PTHR11070">
    <property type="entry name" value="UVRD / RECB / PCRA DNA HELICASE FAMILY MEMBER"/>
    <property type="match status" value="1"/>
</dbReference>
<keyword evidence="2 11" id="KW-0547">Nucleotide-binding</keyword>
<reference evidence="14 15" key="1">
    <citation type="submission" date="2020-02" db="EMBL/GenBank/DDBJ databases">
        <title>Bacillus aquiflavi sp. nov., isolated from yellow water of strong flavor Chinese baijiu in Yibin region of China.</title>
        <authorList>
            <person name="Xie J."/>
        </authorList>
    </citation>
    <scope>NUCLEOTIDE SEQUENCE [LARGE SCALE GENOMIC DNA]</scope>
    <source>
        <strain evidence="14 15">3H-10</strain>
    </source>
</reference>
<dbReference type="Proteomes" id="UP000472971">
    <property type="component" value="Unassembled WGS sequence"/>
</dbReference>
<evidence type="ECO:0000313" key="16">
    <source>
        <dbReference type="Proteomes" id="UP000570010"/>
    </source>
</evidence>
<dbReference type="EMBL" id="JACEIO010000069">
    <property type="protein sequence ID" value="MBA4538728.1"/>
    <property type="molecule type" value="Genomic_DNA"/>
</dbReference>
<evidence type="ECO:0000313" key="14">
    <source>
        <dbReference type="EMBL" id="NEY83088.1"/>
    </source>
</evidence>
<keyword evidence="6" id="KW-0269">Exonuclease</keyword>
<evidence type="ECO:0000259" key="12">
    <source>
        <dbReference type="PROSITE" id="PS51198"/>
    </source>
</evidence>
<proteinExistence type="predicted"/>
<evidence type="ECO:0000256" key="7">
    <source>
        <dbReference type="ARBA" id="ARBA00022840"/>
    </source>
</evidence>
<name>A0A6B3W0Q8_9BACI</name>
<dbReference type="GO" id="GO:0033202">
    <property type="term" value="C:DNA helicase complex"/>
    <property type="evidence" value="ECO:0007669"/>
    <property type="project" value="TreeGrafter"/>
</dbReference>
<keyword evidence="3" id="KW-0227">DNA damage</keyword>
<dbReference type="PROSITE" id="PS51198">
    <property type="entry name" value="UVRD_HELICASE_ATP_BIND"/>
    <property type="match status" value="1"/>
</dbReference>
<evidence type="ECO:0000256" key="8">
    <source>
        <dbReference type="ARBA" id="ARBA00023125"/>
    </source>
</evidence>
<dbReference type="Pfam" id="PF00580">
    <property type="entry name" value="UvrD-helicase"/>
    <property type="match status" value="1"/>
</dbReference>
<evidence type="ECO:0000256" key="1">
    <source>
        <dbReference type="ARBA" id="ARBA00022722"/>
    </source>
</evidence>
<dbReference type="EMBL" id="JAAIWN010000071">
    <property type="protein sequence ID" value="NEY83088.1"/>
    <property type="molecule type" value="Genomic_DNA"/>
</dbReference>
<keyword evidence="1" id="KW-0540">Nuclease</keyword>
<keyword evidence="10" id="KW-0413">Isomerase</keyword>
<organism evidence="14 15">
    <name type="scientific">Bacillus aquiflavi</name>
    <dbReference type="NCBI Taxonomy" id="2672567"/>
    <lineage>
        <taxon>Bacteria</taxon>
        <taxon>Bacillati</taxon>
        <taxon>Bacillota</taxon>
        <taxon>Bacilli</taxon>
        <taxon>Bacillales</taxon>
        <taxon>Bacillaceae</taxon>
        <taxon>Bacillus</taxon>
    </lineage>
</organism>
<feature type="domain" description="UvrD-like helicase ATP-binding" evidence="12">
    <location>
        <begin position="13"/>
        <end position="423"/>
    </location>
</feature>
<protein>
    <submittedName>
        <fullName evidence="14">UvrD-helicase domain-containing protein</fullName>
    </submittedName>
</protein>
<keyword evidence="7 11" id="KW-0067">ATP-binding</keyword>
<evidence type="ECO:0000256" key="3">
    <source>
        <dbReference type="ARBA" id="ARBA00022763"/>
    </source>
</evidence>
<evidence type="ECO:0000256" key="11">
    <source>
        <dbReference type="PROSITE-ProRule" id="PRU00560"/>
    </source>
</evidence>
<evidence type="ECO:0000256" key="9">
    <source>
        <dbReference type="ARBA" id="ARBA00023204"/>
    </source>
</evidence>
<dbReference type="CDD" id="cd17932">
    <property type="entry name" value="DEXQc_UvrD"/>
    <property type="match status" value="1"/>
</dbReference>
<evidence type="ECO:0000256" key="6">
    <source>
        <dbReference type="ARBA" id="ARBA00022839"/>
    </source>
</evidence>
<dbReference type="AlphaFoldDB" id="A0A6B3W0Q8"/>
<evidence type="ECO:0000313" key="13">
    <source>
        <dbReference type="EMBL" id="MBA4538728.1"/>
    </source>
</evidence>
<gene>
    <name evidence="14" type="ORF">G4D64_16680</name>
    <name evidence="13" type="ORF">H1Z61_16740</name>
</gene>
<dbReference type="PANTHER" id="PTHR11070:SF48">
    <property type="entry name" value="ATP-DEPENDENT HELICASE_NUCLEASE SUBUNIT A"/>
    <property type="match status" value="1"/>
</dbReference>
<dbReference type="GO" id="GO:0043138">
    <property type="term" value="F:3'-5' DNA helicase activity"/>
    <property type="evidence" value="ECO:0007669"/>
    <property type="project" value="TreeGrafter"/>
</dbReference>
<dbReference type="Gene3D" id="3.40.50.300">
    <property type="entry name" value="P-loop containing nucleotide triphosphate hydrolases"/>
    <property type="match status" value="1"/>
</dbReference>
<dbReference type="SUPFAM" id="SSF52540">
    <property type="entry name" value="P-loop containing nucleoside triphosphate hydrolases"/>
    <property type="match status" value="1"/>
</dbReference>
<dbReference type="GO" id="GO:0005829">
    <property type="term" value="C:cytosol"/>
    <property type="evidence" value="ECO:0007669"/>
    <property type="project" value="TreeGrafter"/>
</dbReference>
<keyword evidence="4 11" id="KW-0378">Hydrolase</keyword>
<evidence type="ECO:0000256" key="5">
    <source>
        <dbReference type="ARBA" id="ARBA00022806"/>
    </source>
</evidence>
<dbReference type="RefSeq" id="WP_163243489.1">
    <property type="nucleotide sequence ID" value="NZ_CP082780.1"/>
</dbReference>
<reference evidence="13 16" key="2">
    <citation type="submission" date="2020-07" db="EMBL/GenBank/DDBJ databases">
        <authorList>
            <person name="Feng H."/>
        </authorList>
    </citation>
    <scope>NUCLEOTIDE SEQUENCE [LARGE SCALE GENOMIC DNA]</scope>
    <source>
        <strain evidence="13">S-12</strain>
        <strain evidence="16">s-12</strain>
    </source>
</reference>
<keyword evidence="8" id="KW-0238">DNA-binding</keyword>
<comment type="caution">
    <text evidence="14">The sequence shown here is derived from an EMBL/GenBank/DDBJ whole genome shotgun (WGS) entry which is preliminary data.</text>
</comment>
<dbReference type="GO" id="GO:0000725">
    <property type="term" value="P:recombinational repair"/>
    <property type="evidence" value="ECO:0007669"/>
    <property type="project" value="TreeGrafter"/>
</dbReference>
<keyword evidence="15" id="KW-1185">Reference proteome</keyword>
<dbReference type="GO" id="GO:0005524">
    <property type="term" value="F:ATP binding"/>
    <property type="evidence" value="ECO:0007669"/>
    <property type="project" value="UniProtKB-UniRule"/>
</dbReference>
<keyword evidence="9" id="KW-0234">DNA repair</keyword>
<dbReference type="FunFam" id="3.40.50.300:FF:001236">
    <property type="entry name" value="ATP-dependent helicase/nuclease subunit A"/>
    <property type="match status" value="1"/>
</dbReference>
<dbReference type="GO" id="GO:0003677">
    <property type="term" value="F:DNA binding"/>
    <property type="evidence" value="ECO:0007669"/>
    <property type="project" value="UniProtKB-KW"/>
</dbReference>
<evidence type="ECO:0000256" key="2">
    <source>
        <dbReference type="ARBA" id="ARBA00022741"/>
    </source>
</evidence>
<evidence type="ECO:0000256" key="4">
    <source>
        <dbReference type="ARBA" id="ARBA00022801"/>
    </source>
</evidence>
<sequence>MNEMNIPPKPSNVTWTDEQWKAITAQGRDILVAAAAGSGKTAVLVERIIRKITATEEPLDVDQLLVVTFTNAAAAEMRHRIGEALEKEINHHPNSYHLRKQLGLLNRASISTVHSFCLEVIRKYYYLIDIDPGFRIADETEGQLLIDEVINELFEEQYGKKDNEAFFALVETFTNDRSDEAMQKIVTELYEFARANPNPEQWLHSIVEMYNVDSSTSINDLPFIDTLLYQIDLQLKGAYRLLKEAYELTKLPGGPAPRAETYLSDLQLVEHLINAHNDSWETLYNGMQTLAFSRAKACRGEDYDQTLVARAQQFRDQAKKILTDLQSDLFSRKPSSFIQDMREMSGHIQTLVNLVKTFSIRFNSVKKSKGLADFSDLEHYSLEILTANQLEDGTRQPSEAALFYQKQFKEVLVDEYQDSATRC</sequence>